<dbReference type="PANTHER" id="PTHR47053:SF1">
    <property type="entry name" value="MUREIN DD-ENDOPEPTIDASE MEPH-RELATED"/>
    <property type="match status" value="1"/>
</dbReference>
<evidence type="ECO:0000259" key="5">
    <source>
        <dbReference type="PROSITE" id="PS51935"/>
    </source>
</evidence>
<name>A0AA90H857_9ACTN</name>
<protein>
    <submittedName>
        <fullName evidence="6">C40 family peptidase</fullName>
    </submittedName>
</protein>
<feature type="domain" description="NlpC/P60" evidence="5">
    <location>
        <begin position="178"/>
        <end position="295"/>
    </location>
</feature>
<evidence type="ECO:0000256" key="2">
    <source>
        <dbReference type="ARBA" id="ARBA00022670"/>
    </source>
</evidence>
<dbReference type="SUPFAM" id="SSF54001">
    <property type="entry name" value="Cysteine proteinases"/>
    <property type="match status" value="1"/>
</dbReference>
<dbReference type="GO" id="GO:0006508">
    <property type="term" value="P:proteolysis"/>
    <property type="evidence" value="ECO:0007669"/>
    <property type="project" value="UniProtKB-KW"/>
</dbReference>
<dbReference type="InterPro" id="IPR038765">
    <property type="entry name" value="Papain-like_cys_pep_sf"/>
</dbReference>
<proteinExistence type="inferred from homology"/>
<dbReference type="Pfam" id="PF00877">
    <property type="entry name" value="NLPC_P60"/>
    <property type="match status" value="1"/>
</dbReference>
<dbReference type="AlphaFoldDB" id="A0AA90H857"/>
<dbReference type="EMBL" id="JABXJJ020000030">
    <property type="protein sequence ID" value="MDI5972289.1"/>
    <property type="molecule type" value="Genomic_DNA"/>
</dbReference>
<dbReference type="InterPro" id="IPR051202">
    <property type="entry name" value="Peptidase_C40"/>
</dbReference>
<evidence type="ECO:0000256" key="4">
    <source>
        <dbReference type="ARBA" id="ARBA00022807"/>
    </source>
</evidence>
<sequence>MAHITFLVRIAEFLIAMSAMSPTQNRIPLSDTPAGRRRHARHTESHWVKRAGVATGVVGAAILSSGAAAPASATPSNVNPLNEITQTLSLSQLRAADATAQVAVDYQLQASQAQATEAALKSALHHKQADRKKAAAAARAKARAKKAAAEKAAARPMSLAADATSTHSTAASASSAVSGSVAAVVSFVQAQVGKSYVMGATGPDAYDCSGLVQAAYRTIGVDLPRVSEDQSTAGTQVSLSDLQPGDILYWGGAGSAYHVAIYIGGGNFIGAQNPSSGVVEHPLSYDEPTGAVRVA</sequence>
<dbReference type="InterPro" id="IPR000064">
    <property type="entry name" value="NLP_P60_dom"/>
</dbReference>
<comment type="caution">
    <text evidence="6">The sequence shown here is derived from an EMBL/GenBank/DDBJ whole genome shotgun (WGS) entry which is preliminary data.</text>
</comment>
<accession>A0AA90H857</accession>
<keyword evidence="3" id="KW-0378">Hydrolase</keyword>
<dbReference type="PROSITE" id="PS51935">
    <property type="entry name" value="NLPC_P60"/>
    <property type="match status" value="1"/>
</dbReference>
<dbReference type="PANTHER" id="PTHR47053">
    <property type="entry name" value="MUREIN DD-ENDOPEPTIDASE MEPH-RELATED"/>
    <property type="match status" value="1"/>
</dbReference>
<reference evidence="6" key="1">
    <citation type="submission" date="2023-05" db="EMBL/GenBank/DDBJ databases">
        <title>Streptantibioticus silvisoli sp. nov., acidotolerant actinomycetes 1 from pine litter.</title>
        <authorList>
            <person name="Swiecimska M."/>
            <person name="Golinska P."/>
            <person name="Sangal V."/>
            <person name="Wachnowicz B."/>
            <person name="Goodfellow M."/>
        </authorList>
    </citation>
    <scope>NUCLEOTIDE SEQUENCE</scope>
    <source>
        <strain evidence="6">SL13</strain>
    </source>
</reference>
<dbReference type="Gene3D" id="3.90.1720.10">
    <property type="entry name" value="endopeptidase domain like (from Nostoc punctiforme)"/>
    <property type="match status" value="1"/>
</dbReference>
<gene>
    <name evidence="6" type="ORF">POF50_023620</name>
</gene>
<keyword evidence="4" id="KW-0788">Thiol protease</keyword>
<comment type="similarity">
    <text evidence="1">Belongs to the peptidase C40 family.</text>
</comment>
<evidence type="ECO:0000256" key="1">
    <source>
        <dbReference type="ARBA" id="ARBA00007074"/>
    </source>
</evidence>
<evidence type="ECO:0000256" key="3">
    <source>
        <dbReference type="ARBA" id="ARBA00022801"/>
    </source>
</evidence>
<evidence type="ECO:0000313" key="6">
    <source>
        <dbReference type="EMBL" id="MDI5972289.1"/>
    </source>
</evidence>
<keyword evidence="2" id="KW-0645">Protease</keyword>
<dbReference type="GO" id="GO:0008234">
    <property type="term" value="F:cysteine-type peptidase activity"/>
    <property type="evidence" value="ECO:0007669"/>
    <property type="project" value="UniProtKB-KW"/>
</dbReference>
<organism evidence="6">
    <name type="scientific">Streptantibioticus silvisoli</name>
    <dbReference type="NCBI Taxonomy" id="2705255"/>
    <lineage>
        <taxon>Bacteria</taxon>
        <taxon>Bacillati</taxon>
        <taxon>Actinomycetota</taxon>
        <taxon>Actinomycetes</taxon>
        <taxon>Kitasatosporales</taxon>
        <taxon>Streptomycetaceae</taxon>
        <taxon>Streptantibioticus</taxon>
    </lineage>
</organism>